<reference evidence="2" key="1">
    <citation type="submission" date="2020-08" db="EMBL/GenBank/DDBJ databases">
        <title>Multicomponent nature underlies the extraordinary mechanical properties of spider dragline silk.</title>
        <authorList>
            <person name="Kono N."/>
            <person name="Nakamura H."/>
            <person name="Mori M."/>
            <person name="Yoshida Y."/>
            <person name="Ohtoshi R."/>
            <person name="Malay A.D."/>
            <person name="Moran D.A.P."/>
            <person name="Tomita M."/>
            <person name="Numata K."/>
            <person name="Arakawa K."/>
        </authorList>
    </citation>
    <scope>NUCLEOTIDE SEQUENCE</scope>
</reference>
<evidence type="ECO:0000313" key="3">
    <source>
        <dbReference type="Proteomes" id="UP000887013"/>
    </source>
</evidence>
<keyword evidence="3" id="KW-1185">Reference proteome</keyword>
<name>A0A8X6PKQ9_NEPPI</name>
<proteinExistence type="predicted"/>
<sequence>MERRGLSLSEALKMLQELQSECGLDKVDSSDTKECVPDPLEQLNKEDVLDGNDVSDVSDVLDETDYMELSHSRSSILTQIPTWNLKVVI</sequence>
<protein>
    <submittedName>
        <fullName evidence="2">Uncharacterized protein</fullName>
    </submittedName>
</protein>
<dbReference type="AlphaFoldDB" id="A0A8X6PKQ9"/>
<comment type="caution">
    <text evidence="2">The sequence shown here is derived from an EMBL/GenBank/DDBJ whole genome shotgun (WGS) entry which is preliminary data.</text>
</comment>
<organism evidence="2 3">
    <name type="scientific">Nephila pilipes</name>
    <name type="common">Giant wood spider</name>
    <name type="synonym">Nephila maculata</name>
    <dbReference type="NCBI Taxonomy" id="299642"/>
    <lineage>
        <taxon>Eukaryota</taxon>
        <taxon>Metazoa</taxon>
        <taxon>Ecdysozoa</taxon>
        <taxon>Arthropoda</taxon>
        <taxon>Chelicerata</taxon>
        <taxon>Arachnida</taxon>
        <taxon>Araneae</taxon>
        <taxon>Araneomorphae</taxon>
        <taxon>Entelegynae</taxon>
        <taxon>Araneoidea</taxon>
        <taxon>Nephilidae</taxon>
        <taxon>Nephila</taxon>
    </lineage>
</organism>
<dbReference type="Proteomes" id="UP000887013">
    <property type="component" value="Unassembled WGS sequence"/>
</dbReference>
<evidence type="ECO:0000313" key="1">
    <source>
        <dbReference type="EMBL" id="GFS92773.1"/>
    </source>
</evidence>
<evidence type="ECO:0000313" key="2">
    <source>
        <dbReference type="EMBL" id="GFT71626.1"/>
    </source>
</evidence>
<dbReference type="EMBL" id="BMAW01099966">
    <property type="protein sequence ID" value="GFS92773.1"/>
    <property type="molecule type" value="Genomic_DNA"/>
</dbReference>
<gene>
    <name evidence="2" type="ORF">NPIL_287921</name>
    <name evidence="1" type="ORF">NPIL_363581</name>
</gene>
<dbReference type="EMBL" id="BMAW01021146">
    <property type="protein sequence ID" value="GFT71626.1"/>
    <property type="molecule type" value="Genomic_DNA"/>
</dbReference>
<accession>A0A8X6PKQ9</accession>